<comment type="similarity">
    <text evidence="1">Belongs to the selenoprotein M/F family.</text>
</comment>
<gene>
    <name evidence="4" type="ORF">APAL1065_LOCUS11728</name>
</gene>
<dbReference type="InterPro" id="IPR038219">
    <property type="entry name" value="Sep15/SelM_sf"/>
</dbReference>
<dbReference type="InterPro" id="IPR014912">
    <property type="entry name" value="Sep15_SelM_dom"/>
</dbReference>
<dbReference type="Pfam" id="PF08806">
    <property type="entry name" value="Sep15_SelM"/>
    <property type="match status" value="1"/>
</dbReference>
<feature type="region of interest" description="Disordered" evidence="2">
    <location>
        <begin position="115"/>
        <end position="145"/>
    </location>
</feature>
<reference evidence="4" key="1">
    <citation type="submission" date="2021-01" db="EMBL/GenBank/DDBJ databases">
        <authorList>
            <person name="Corre E."/>
            <person name="Pelletier E."/>
            <person name="Niang G."/>
            <person name="Scheremetjew M."/>
            <person name="Finn R."/>
            <person name="Kale V."/>
            <person name="Holt S."/>
            <person name="Cochrane G."/>
            <person name="Meng A."/>
            <person name="Brown T."/>
            <person name="Cohen L."/>
        </authorList>
    </citation>
    <scope>NUCLEOTIDE SEQUENCE</scope>
    <source>
        <strain evidence="4">CCMP125</strain>
    </source>
</reference>
<feature type="compositionally biased region" description="Basic and acidic residues" evidence="2">
    <location>
        <begin position="121"/>
        <end position="145"/>
    </location>
</feature>
<accession>A0A7S2YB84</accession>
<dbReference type="EMBL" id="HBHT01017591">
    <property type="protein sequence ID" value="CAD9965068.1"/>
    <property type="molecule type" value="Transcribed_RNA"/>
</dbReference>
<feature type="domain" description="Selenoprotein F/M" evidence="3">
    <location>
        <begin position="2"/>
        <end position="64"/>
    </location>
</feature>
<sequence length="145" mass="17465">MYPKVRIFLKGGYPELYQNVSMTWKEGHDPVLFIYKNGEEQEKIRLAEHDDMEQLEALMLEKGFKFKSEEEMQKIMEEREAMAHARREERERERQFNILKRQKLIEKERAQGIDSKTLLLKHREERDQQRKEAAEKAAAQGRDEL</sequence>
<organism evidence="4">
    <name type="scientific">Entomoneis paludosa</name>
    <dbReference type="NCBI Taxonomy" id="265537"/>
    <lineage>
        <taxon>Eukaryota</taxon>
        <taxon>Sar</taxon>
        <taxon>Stramenopiles</taxon>
        <taxon>Ochrophyta</taxon>
        <taxon>Bacillariophyta</taxon>
        <taxon>Bacillariophyceae</taxon>
        <taxon>Bacillariophycidae</taxon>
        <taxon>Entomoneidaceae</taxon>
        <taxon>Entomoneis</taxon>
    </lineage>
</organism>
<proteinExistence type="inferred from homology"/>
<evidence type="ECO:0000313" key="4">
    <source>
        <dbReference type="EMBL" id="CAD9965068.1"/>
    </source>
</evidence>
<dbReference type="Gene3D" id="3.40.30.50">
    <property type="entry name" value="Sep15/SelM thioredoxin-like domain, active-site redox motif"/>
    <property type="match status" value="1"/>
</dbReference>
<protein>
    <recommendedName>
        <fullName evidence="3">Selenoprotein F/M domain-containing protein</fullName>
    </recommendedName>
</protein>
<name>A0A7S2YB84_9STRA</name>
<dbReference type="SUPFAM" id="SSF52833">
    <property type="entry name" value="Thioredoxin-like"/>
    <property type="match status" value="1"/>
</dbReference>
<evidence type="ECO:0000256" key="1">
    <source>
        <dbReference type="ARBA" id="ARBA00005742"/>
    </source>
</evidence>
<dbReference type="AlphaFoldDB" id="A0A7S2YB84"/>
<evidence type="ECO:0000259" key="3">
    <source>
        <dbReference type="Pfam" id="PF08806"/>
    </source>
</evidence>
<dbReference type="InterPro" id="IPR036249">
    <property type="entry name" value="Thioredoxin-like_sf"/>
</dbReference>
<evidence type="ECO:0000256" key="2">
    <source>
        <dbReference type="SAM" id="MobiDB-lite"/>
    </source>
</evidence>